<evidence type="ECO:0000313" key="3">
    <source>
        <dbReference type="Proteomes" id="UP000677016"/>
    </source>
</evidence>
<dbReference type="InterPro" id="IPR023631">
    <property type="entry name" value="Amidase_dom"/>
</dbReference>
<dbReference type="AlphaFoldDB" id="A0A941HZ54"/>
<protein>
    <submittedName>
        <fullName evidence="2">Amidase</fullName>
    </submittedName>
</protein>
<dbReference type="EMBL" id="JAGSNF010000001">
    <property type="protein sequence ID" value="MBR7741876.1"/>
    <property type="molecule type" value="Genomic_DNA"/>
</dbReference>
<dbReference type="InterPro" id="IPR036928">
    <property type="entry name" value="AS_sf"/>
</dbReference>
<organism evidence="2 3">
    <name type="scientific">Phycicoccus avicenniae</name>
    <dbReference type="NCBI Taxonomy" id="2828860"/>
    <lineage>
        <taxon>Bacteria</taxon>
        <taxon>Bacillati</taxon>
        <taxon>Actinomycetota</taxon>
        <taxon>Actinomycetes</taxon>
        <taxon>Micrococcales</taxon>
        <taxon>Intrasporangiaceae</taxon>
        <taxon>Phycicoccus</taxon>
    </lineage>
</organism>
<dbReference type="PROSITE" id="PS00571">
    <property type="entry name" value="AMIDASES"/>
    <property type="match status" value="1"/>
</dbReference>
<dbReference type="Proteomes" id="UP000677016">
    <property type="component" value="Unassembled WGS sequence"/>
</dbReference>
<dbReference type="RefSeq" id="WP_211601035.1">
    <property type="nucleotide sequence ID" value="NZ_JAGSNF010000001.1"/>
</dbReference>
<feature type="domain" description="Amidase" evidence="1">
    <location>
        <begin position="24"/>
        <end position="442"/>
    </location>
</feature>
<gene>
    <name evidence="2" type="ORF">KC207_01030</name>
</gene>
<proteinExistence type="predicted"/>
<dbReference type="PANTHER" id="PTHR11895:SF176">
    <property type="entry name" value="AMIDASE AMID-RELATED"/>
    <property type="match status" value="1"/>
</dbReference>
<comment type="caution">
    <text evidence="2">The sequence shown here is derived from an EMBL/GenBank/DDBJ whole genome shotgun (WGS) entry which is preliminary data.</text>
</comment>
<dbReference type="InterPro" id="IPR020556">
    <property type="entry name" value="Amidase_CS"/>
</dbReference>
<dbReference type="PANTHER" id="PTHR11895">
    <property type="entry name" value="TRANSAMIDASE"/>
    <property type="match status" value="1"/>
</dbReference>
<evidence type="ECO:0000313" key="2">
    <source>
        <dbReference type="EMBL" id="MBR7741876.1"/>
    </source>
</evidence>
<accession>A0A941HZ54</accession>
<dbReference type="GO" id="GO:0003824">
    <property type="term" value="F:catalytic activity"/>
    <property type="evidence" value="ECO:0007669"/>
    <property type="project" value="InterPro"/>
</dbReference>
<evidence type="ECO:0000259" key="1">
    <source>
        <dbReference type="Pfam" id="PF01425"/>
    </source>
</evidence>
<name>A0A941HZ54_9MICO</name>
<keyword evidence="3" id="KW-1185">Reference proteome</keyword>
<dbReference type="Pfam" id="PF01425">
    <property type="entry name" value="Amidase"/>
    <property type="match status" value="1"/>
</dbReference>
<reference evidence="2" key="1">
    <citation type="submission" date="2021-04" db="EMBL/GenBank/DDBJ databases">
        <title>Phycicoccus avicenniae sp. nov., a novel endophytic actinomycetes isolated from branch of Avicennia mariana.</title>
        <authorList>
            <person name="Tuo L."/>
        </authorList>
    </citation>
    <scope>NUCLEOTIDE SEQUENCE</scope>
    <source>
        <strain evidence="2">BSK3Z-2</strain>
    </source>
</reference>
<sequence length="455" mass="46959">MSISSTITESGAAIASGQLSPIDLVEQSLEATDALGSLGAFAQVDVDGAREQAARLTHELAAGHHRGPLHGIPFGIKSLIDVKGVESTSSSAVRAGRVPTEDAAVVTALRRSGAVIIGSTHSHEFAYGLTTPTTRNPHDVDRIPGGSSGGSAAALASSQVLGALGTDTGGSIRVPAALTGVVGLKPTYGLLPSAGVASLSWSLDHVGPMARTVHDTALVLAAFGDRHLRDSASATRHVVDVASDIQHGGEGLRVGVPTNFFFDRVQPGVENVARASIEALGEAGARLVPVTVPMSHLYHPTQWGLMVPEASAYHQEQLHTSADLYGSDVRGLLEAGEMFLATDYVRAQRARTLIARAWDEMFSTVDVLVAPSTPVTATLVGQEVLTWADGTSESVSDAYVRLSAPANLTGRPAVSVPAGTDAEGLPVGVQVIGRPFAERSLLRAAATIEKAALPG</sequence>
<dbReference type="Gene3D" id="3.90.1300.10">
    <property type="entry name" value="Amidase signature (AS) domain"/>
    <property type="match status" value="1"/>
</dbReference>
<dbReference type="InterPro" id="IPR000120">
    <property type="entry name" value="Amidase"/>
</dbReference>
<dbReference type="SUPFAM" id="SSF75304">
    <property type="entry name" value="Amidase signature (AS) enzymes"/>
    <property type="match status" value="1"/>
</dbReference>